<gene>
    <name evidence="3" type="ORF">F0562_006068</name>
</gene>
<reference evidence="3 4" key="1">
    <citation type="submission" date="2019-09" db="EMBL/GenBank/DDBJ databases">
        <title>A chromosome-level genome assembly of the Chinese tupelo Nyssa sinensis.</title>
        <authorList>
            <person name="Yang X."/>
            <person name="Kang M."/>
            <person name="Yang Y."/>
            <person name="Xiong H."/>
            <person name="Wang M."/>
            <person name="Zhang Z."/>
            <person name="Wang Z."/>
            <person name="Wu H."/>
            <person name="Ma T."/>
            <person name="Liu J."/>
            <person name="Xi Z."/>
        </authorList>
    </citation>
    <scope>NUCLEOTIDE SEQUENCE [LARGE SCALE GENOMIC DNA]</scope>
    <source>
        <strain evidence="3">J267</strain>
        <tissue evidence="3">Leaf</tissue>
    </source>
</reference>
<dbReference type="InterPro" id="IPR011013">
    <property type="entry name" value="Gal_mutarotase_sf_dom"/>
</dbReference>
<dbReference type="Gene3D" id="2.70.98.30">
    <property type="entry name" value="Golgi alpha-mannosidase II, domain 4"/>
    <property type="match status" value="1"/>
</dbReference>
<feature type="domain" description="Lysosomal alpha-mannosidase-like central" evidence="2">
    <location>
        <begin position="180"/>
        <end position="230"/>
    </location>
</feature>
<dbReference type="OrthoDB" id="1734115at2759"/>
<evidence type="ECO:0000259" key="1">
    <source>
        <dbReference type="Pfam" id="PF07748"/>
    </source>
</evidence>
<dbReference type="InterPro" id="IPR050843">
    <property type="entry name" value="Glycosyl_Hydrlase_38"/>
</dbReference>
<dbReference type="Pfam" id="PF08284">
    <property type="entry name" value="RVP_2"/>
    <property type="match status" value="1"/>
</dbReference>
<dbReference type="PANTHER" id="PTHR11607">
    <property type="entry name" value="ALPHA-MANNOSIDASE"/>
    <property type="match status" value="1"/>
</dbReference>
<evidence type="ECO:0000259" key="2">
    <source>
        <dbReference type="Pfam" id="PF21260"/>
    </source>
</evidence>
<dbReference type="InterPro" id="IPR013780">
    <property type="entry name" value="Glyco_hydro_b"/>
</dbReference>
<dbReference type="Gene3D" id="2.60.40.1180">
    <property type="entry name" value="Golgi alpha-mannosidase II"/>
    <property type="match status" value="1"/>
</dbReference>
<keyword evidence="4" id="KW-1185">Reference proteome</keyword>
<evidence type="ECO:0008006" key="5">
    <source>
        <dbReference type="Google" id="ProtNLM"/>
    </source>
</evidence>
<feature type="domain" description="Glycosyl hydrolase family 38 C-terminal" evidence="1">
    <location>
        <begin position="284"/>
        <end position="353"/>
    </location>
</feature>
<name>A0A5J5AMC2_9ASTE</name>
<dbReference type="AlphaFoldDB" id="A0A5J5AMC2"/>
<dbReference type="PANTHER" id="PTHR11607:SF3">
    <property type="entry name" value="LYSOSOMAL ALPHA-MANNOSIDASE"/>
    <property type="match status" value="1"/>
</dbReference>
<evidence type="ECO:0000313" key="3">
    <source>
        <dbReference type="EMBL" id="KAA8531359.1"/>
    </source>
</evidence>
<sequence length="645" mass="72424">MGHRCERPQLFMIEDSLDVGEENSDANGQGAEVLDALPEISFHAIAGAEHPQTLRVWGRLKNKNLMVLTDGGSTHNFIDQATASRFGLYITRNKKLQVVVANQEKIECAGQCQGLTLTIQGVPITADYYYVLHMAACQVVLGVQWLETLGPIEMDYKRLTMTFQVISDNVIVQDSSGKEIESQLLPLVNAYVSIRNYYATTHVGKFPSSTPKYWLAFTVSVPSLGFNTYVLSSAKGAAATLVRQTLYESTGSQNDAIEVGPGNLKLIYFGNGGKLSQYVNKRNLITRVYKEKEHVEVEFTVGPIPIADRIGKEIVTQITTAMKSNKTFYTDSNGRDFIIRDGDKWSNFKVSTFSGMDPSYSLPDNVAMITLQELEDGKVLIRLAHLYEITEDKDLSVVASVELKKVFPTNKVEAMCLAKSQSPFFSELSALSEVVWCLSVRFVQHLGCRHLVCMGIMTSESFAVKFMSKNYSAWEFQFLLFVMGKELWGHIDGSDPALQDVEALSKWKIKDAWIMTWILSSVEPHLVLNLRPYTTAADMWNYLNTVYNQDNSARRFQLEYEMANFTQGSLSIEEYFSGFQTLWADYSDIVYANVPIAALSAVQAVHATSKRDFEIAWSNLINRAFVPSLDACLSELLREEQRLLT</sequence>
<dbReference type="InterPro" id="IPR021109">
    <property type="entry name" value="Peptidase_aspartic_dom_sf"/>
</dbReference>
<proteinExistence type="predicted"/>
<dbReference type="GO" id="GO:0006013">
    <property type="term" value="P:mannose metabolic process"/>
    <property type="evidence" value="ECO:0007669"/>
    <property type="project" value="InterPro"/>
</dbReference>
<dbReference type="SUPFAM" id="SSF74650">
    <property type="entry name" value="Galactose mutarotase-like"/>
    <property type="match status" value="1"/>
</dbReference>
<dbReference type="Gene3D" id="2.60.40.1360">
    <property type="match status" value="1"/>
</dbReference>
<organism evidence="3 4">
    <name type="scientific">Nyssa sinensis</name>
    <dbReference type="NCBI Taxonomy" id="561372"/>
    <lineage>
        <taxon>Eukaryota</taxon>
        <taxon>Viridiplantae</taxon>
        <taxon>Streptophyta</taxon>
        <taxon>Embryophyta</taxon>
        <taxon>Tracheophyta</taxon>
        <taxon>Spermatophyta</taxon>
        <taxon>Magnoliopsida</taxon>
        <taxon>eudicotyledons</taxon>
        <taxon>Gunneridae</taxon>
        <taxon>Pentapetalae</taxon>
        <taxon>asterids</taxon>
        <taxon>Cornales</taxon>
        <taxon>Nyssaceae</taxon>
        <taxon>Nyssa</taxon>
    </lineage>
</organism>
<dbReference type="InterPro" id="IPR011682">
    <property type="entry name" value="Glyco_hydro_38_C"/>
</dbReference>
<dbReference type="Pfam" id="PF07748">
    <property type="entry name" value="Glyco_hydro_38C"/>
    <property type="match status" value="1"/>
</dbReference>
<dbReference type="FunFam" id="2.60.40.1180:FF:000015">
    <property type="entry name" value="Alpha-mannosidase"/>
    <property type="match status" value="1"/>
</dbReference>
<dbReference type="EMBL" id="CM018043">
    <property type="protein sequence ID" value="KAA8531359.1"/>
    <property type="molecule type" value="Genomic_DNA"/>
</dbReference>
<dbReference type="CDD" id="cd00303">
    <property type="entry name" value="retropepsin_like"/>
    <property type="match status" value="1"/>
</dbReference>
<accession>A0A5J5AMC2</accession>
<evidence type="ECO:0000313" key="4">
    <source>
        <dbReference type="Proteomes" id="UP000325577"/>
    </source>
</evidence>
<dbReference type="Pfam" id="PF14223">
    <property type="entry name" value="Retrotran_gag_2"/>
    <property type="match status" value="1"/>
</dbReference>
<dbReference type="InterPro" id="IPR048534">
    <property type="entry name" value="Man2a1-like_dom"/>
</dbReference>
<protein>
    <recommendedName>
        <fullName evidence="5">Retrotransposon gag domain-containing protein</fullName>
    </recommendedName>
</protein>
<dbReference type="GO" id="GO:0030246">
    <property type="term" value="F:carbohydrate binding"/>
    <property type="evidence" value="ECO:0007669"/>
    <property type="project" value="InterPro"/>
</dbReference>
<dbReference type="GO" id="GO:0004559">
    <property type="term" value="F:alpha-mannosidase activity"/>
    <property type="evidence" value="ECO:0007669"/>
    <property type="project" value="InterPro"/>
</dbReference>
<dbReference type="Proteomes" id="UP000325577">
    <property type="component" value="Linkage Group LG2"/>
</dbReference>
<dbReference type="Pfam" id="PF21260">
    <property type="entry name" value="Laman-like_dom"/>
    <property type="match status" value="1"/>
</dbReference>
<dbReference type="SUPFAM" id="SSF50630">
    <property type="entry name" value="Acid proteases"/>
    <property type="match status" value="1"/>
</dbReference>